<dbReference type="InterPro" id="IPR015943">
    <property type="entry name" value="WD40/YVTN_repeat-like_dom_sf"/>
</dbReference>
<dbReference type="GeneID" id="63829026"/>
<reference evidence="7 8" key="1">
    <citation type="journal article" date="2016" name="Mol. Biol. Evol.">
        <title>Comparative Genomics of Early-Diverging Mushroom-Forming Fungi Provides Insights into the Origins of Lignocellulose Decay Capabilities.</title>
        <authorList>
            <person name="Nagy L.G."/>
            <person name="Riley R."/>
            <person name="Tritt A."/>
            <person name="Adam C."/>
            <person name="Daum C."/>
            <person name="Floudas D."/>
            <person name="Sun H."/>
            <person name="Yadav J.S."/>
            <person name="Pangilinan J."/>
            <person name="Larsson K.H."/>
            <person name="Matsuura K."/>
            <person name="Barry K."/>
            <person name="Labutti K."/>
            <person name="Kuo R."/>
            <person name="Ohm R.A."/>
            <person name="Bhattacharya S.S."/>
            <person name="Shirouzu T."/>
            <person name="Yoshinaga Y."/>
            <person name="Martin F.M."/>
            <person name="Grigoriev I.V."/>
            <person name="Hibbett D.S."/>
        </authorList>
    </citation>
    <scope>NUCLEOTIDE SEQUENCE [LARGE SCALE GENOMIC DNA]</scope>
    <source>
        <strain evidence="7 8">93-53</strain>
    </source>
</reference>
<keyword evidence="6" id="KW-0812">Transmembrane</keyword>
<dbReference type="GO" id="GO:0000027">
    <property type="term" value="P:ribosomal large subunit assembly"/>
    <property type="evidence" value="ECO:0007669"/>
    <property type="project" value="TreeGrafter"/>
</dbReference>
<comment type="subcellular location">
    <subcellularLocation>
        <location evidence="1">Nucleus</location>
    </subcellularLocation>
</comment>
<sequence>MKFTLKKTFAAHADPINIVSLSDDSAVLLTGADDGYLMIWNMQSGEKIQEIPCFFHGAISAISWLGEALSFVFGSSDGVLHLYRRPDLSSMFEVSSLTIAHDDTVQDIKFDRNHRRVASVGGGSAQVWTLNSSGVLESVIKVSPHQDVLASSIHFCDQGASIVACFLESHEIFCYGIEPWTLKWAKQVPTHIGHSILSQDDEFIFITNLVNGVDQYKFPSLERLRSYTYPIVHNRIMQIATFGTNIVVGGDDGFARLFDSRTGRLVECLNHSSGALVQVVTTKENAQGFMVITATTESGPSQVLQGKREFGGIATDQGTSWPQLLLVAFLGAAFMSFIASGAHMRLAVIIWSLLKATATTLRDL</sequence>
<dbReference type="Pfam" id="PF00400">
    <property type="entry name" value="WD40"/>
    <property type="match status" value="2"/>
</dbReference>
<dbReference type="PANTHER" id="PTHR19848:SF0">
    <property type="entry name" value="NOTCHLESS PROTEIN HOMOLOG 1"/>
    <property type="match status" value="1"/>
</dbReference>
<name>A0A165HCF4_9APHY</name>
<dbReference type="PROSITE" id="PS00678">
    <property type="entry name" value="WD_REPEATS_1"/>
    <property type="match status" value="1"/>
</dbReference>
<evidence type="ECO:0000256" key="6">
    <source>
        <dbReference type="SAM" id="Phobius"/>
    </source>
</evidence>
<proteinExistence type="predicted"/>
<dbReference type="Gene3D" id="2.130.10.10">
    <property type="entry name" value="YVTN repeat-like/Quinoprotein amine dehydrogenase"/>
    <property type="match status" value="1"/>
</dbReference>
<dbReference type="GO" id="GO:0005730">
    <property type="term" value="C:nucleolus"/>
    <property type="evidence" value="ECO:0007669"/>
    <property type="project" value="TreeGrafter"/>
</dbReference>
<gene>
    <name evidence="7" type="ORF">LAESUDRAFT_755181</name>
</gene>
<dbReference type="AlphaFoldDB" id="A0A165HCF4"/>
<feature type="transmembrane region" description="Helical" evidence="6">
    <location>
        <begin position="324"/>
        <end position="354"/>
    </location>
</feature>
<keyword evidence="3" id="KW-0677">Repeat</keyword>
<dbReference type="InterPro" id="IPR036322">
    <property type="entry name" value="WD40_repeat_dom_sf"/>
</dbReference>
<organism evidence="7 8">
    <name type="scientific">Laetiporus sulphureus 93-53</name>
    <dbReference type="NCBI Taxonomy" id="1314785"/>
    <lineage>
        <taxon>Eukaryota</taxon>
        <taxon>Fungi</taxon>
        <taxon>Dikarya</taxon>
        <taxon>Basidiomycota</taxon>
        <taxon>Agaricomycotina</taxon>
        <taxon>Agaricomycetes</taxon>
        <taxon>Polyporales</taxon>
        <taxon>Laetiporus</taxon>
    </lineage>
</organism>
<dbReference type="InParanoid" id="A0A165HCF4"/>
<keyword evidence="6" id="KW-1133">Transmembrane helix</keyword>
<dbReference type="SUPFAM" id="SSF50978">
    <property type="entry name" value="WD40 repeat-like"/>
    <property type="match status" value="1"/>
</dbReference>
<accession>A0A165HCF4</accession>
<feature type="repeat" description="WD" evidence="5">
    <location>
        <begin position="9"/>
        <end position="50"/>
    </location>
</feature>
<dbReference type="InterPro" id="IPR001680">
    <property type="entry name" value="WD40_rpt"/>
</dbReference>
<evidence type="ECO:0000256" key="5">
    <source>
        <dbReference type="PROSITE-ProRule" id="PRU00221"/>
    </source>
</evidence>
<dbReference type="InterPro" id="IPR019775">
    <property type="entry name" value="WD40_repeat_CS"/>
</dbReference>
<dbReference type="RefSeq" id="XP_040769285.1">
    <property type="nucleotide sequence ID" value="XM_040911998.1"/>
</dbReference>
<dbReference type="EMBL" id="KV427607">
    <property type="protein sequence ID" value="KZT11545.1"/>
    <property type="molecule type" value="Genomic_DNA"/>
</dbReference>
<evidence type="ECO:0000256" key="3">
    <source>
        <dbReference type="ARBA" id="ARBA00022737"/>
    </source>
</evidence>
<protein>
    <submittedName>
        <fullName evidence="7">WD40 repeat-like protein</fullName>
    </submittedName>
</protein>
<evidence type="ECO:0000256" key="1">
    <source>
        <dbReference type="ARBA" id="ARBA00004123"/>
    </source>
</evidence>
<dbReference type="PROSITE" id="PS50294">
    <property type="entry name" value="WD_REPEATS_REGION"/>
    <property type="match status" value="1"/>
</dbReference>
<dbReference type="STRING" id="1314785.A0A165HCF4"/>
<evidence type="ECO:0000256" key="4">
    <source>
        <dbReference type="ARBA" id="ARBA00023242"/>
    </source>
</evidence>
<evidence type="ECO:0000313" key="8">
    <source>
        <dbReference type="Proteomes" id="UP000076871"/>
    </source>
</evidence>
<dbReference type="SMART" id="SM00320">
    <property type="entry name" value="WD40"/>
    <property type="match status" value="4"/>
</dbReference>
<evidence type="ECO:0000313" key="7">
    <source>
        <dbReference type="EMBL" id="KZT11545.1"/>
    </source>
</evidence>
<keyword evidence="6" id="KW-0472">Membrane</keyword>
<keyword evidence="2 5" id="KW-0853">WD repeat</keyword>
<dbReference type="PROSITE" id="PS50082">
    <property type="entry name" value="WD_REPEATS_2"/>
    <property type="match status" value="1"/>
</dbReference>
<dbReference type="OrthoDB" id="2800964at2759"/>
<evidence type="ECO:0000256" key="2">
    <source>
        <dbReference type="ARBA" id="ARBA00022574"/>
    </source>
</evidence>
<keyword evidence="4" id="KW-0539">Nucleus</keyword>
<keyword evidence="8" id="KW-1185">Reference proteome</keyword>
<dbReference type="PANTHER" id="PTHR19848">
    <property type="entry name" value="WD40 REPEAT PROTEIN"/>
    <property type="match status" value="1"/>
</dbReference>
<dbReference type="Proteomes" id="UP000076871">
    <property type="component" value="Unassembled WGS sequence"/>
</dbReference>